<sequence length="11" mass="1156">MSLAVEPPLSL</sequence>
<organism evidence="1">
    <name type="scientific">Arundo donax</name>
    <name type="common">Giant reed</name>
    <name type="synonym">Donax arundinaceus</name>
    <dbReference type="NCBI Taxonomy" id="35708"/>
    <lineage>
        <taxon>Eukaryota</taxon>
        <taxon>Viridiplantae</taxon>
        <taxon>Streptophyta</taxon>
        <taxon>Embryophyta</taxon>
        <taxon>Tracheophyta</taxon>
        <taxon>Spermatophyta</taxon>
        <taxon>Magnoliopsida</taxon>
        <taxon>Liliopsida</taxon>
        <taxon>Poales</taxon>
        <taxon>Poaceae</taxon>
        <taxon>PACMAD clade</taxon>
        <taxon>Arundinoideae</taxon>
        <taxon>Arundineae</taxon>
        <taxon>Arundo</taxon>
    </lineage>
</organism>
<evidence type="ECO:0000313" key="1">
    <source>
        <dbReference type="EMBL" id="JAD46332.1"/>
    </source>
</evidence>
<reference evidence="1" key="2">
    <citation type="journal article" date="2015" name="Data Brief">
        <title>Shoot transcriptome of the giant reed, Arundo donax.</title>
        <authorList>
            <person name="Barrero R.A."/>
            <person name="Guerrero F.D."/>
            <person name="Moolhuijzen P."/>
            <person name="Goolsby J.A."/>
            <person name="Tidwell J."/>
            <person name="Bellgard S.E."/>
            <person name="Bellgard M.I."/>
        </authorList>
    </citation>
    <scope>NUCLEOTIDE SEQUENCE</scope>
    <source>
        <tissue evidence="1">Shoot tissue taken approximately 20 cm above the soil surface</tissue>
    </source>
</reference>
<proteinExistence type="predicted"/>
<dbReference type="EMBL" id="GBRH01251563">
    <property type="protein sequence ID" value="JAD46332.1"/>
    <property type="molecule type" value="Transcribed_RNA"/>
</dbReference>
<accession>A0A0A9AGU4</accession>
<name>A0A0A9AGU4_ARUDO</name>
<reference evidence="1" key="1">
    <citation type="submission" date="2014-09" db="EMBL/GenBank/DDBJ databases">
        <authorList>
            <person name="Magalhaes I.L.F."/>
            <person name="Oliveira U."/>
            <person name="Santos F.R."/>
            <person name="Vidigal T.H.D.A."/>
            <person name="Brescovit A.D."/>
            <person name="Santos A.J."/>
        </authorList>
    </citation>
    <scope>NUCLEOTIDE SEQUENCE</scope>
    <source>
        <tissue evidence="1">Shoot tissue taken approximately 20 cm above the soil surface</tissue>
    </source>
</reference>
<protein>
    <submittedName>
        <fullName evidence="1">Uncharacterized protein</fullName>
    </submittedName>
</protein>